<dbReference type="InterPro" id="IPR000277">
    <property type="entry name" value="Cys/Met-Metab_PyrdxlP-dep_enz"/>
</dbReference>
<dbReference type="InterPro" id="IPR015424">
    <property type="entry name" value="PyrdxlP-dep_Trfase"/>
</dbReference>
<protein>
    <submittedName>
        <fullName evidence="4">Cys/Met metabolism, pyridoxal phosphate-dependent enzyme</fullName>
    </submittedName>
</protein>
<dbReference type="Gene3D" id="3.90.1150.10">
    <property type="entry name" value="Aspartate Aminotransferase, domain 1"/>
    <property type="match status" value="1"/>
</dbReference>
<dbReference type="InterPro" id="IPR051750">
    <property type="entry name" value="Trans-sulfuration_enzymes"/>
</dbReference>
<dbReference type="HOGENOM" id="CLU_011302_1_0_1"/>
<keyword evidence="2 3" id="KW-0663">Pyridoxal phosphate</keyword>
<dbReference type="GO" id="GO:0030170">
    <property type="term" value="F:pyridoxal phosphate binding"/>
    <property type="evidence" value="ECO:0007669"/>
    <property type="project" value="InterPro"/>
</dbReference>
<dbReference type="OrthoDB" id="310895at2759"/>
<dbReference type="GO" id="GO:0019346">
    <property type="term" value="P:transsulfuration"/>
    <property type="evidence" value="ECO:0007669"/>
    <property type="project" value="InterPro"/>
</dbReference>
<keyword evidence="5" id="KW-1185">Reference proteome</keyword>
<evidence type="ECO:0000256" key="3">
    <source>
        <dbReference type="RuleBase" id="RU362118"/>
    </source>
</evidence>
<dbReference type="PANTHER" id="PTHR42699:SF1">
    <property type="entry name" value="CYSTATHIONINE GAMMA-SYNTHASE-RELATED"/>
    <property type="match status" value="1"/>
</dbReference>
<dbReference type="AlphaFoldDB" id="A0A0B2WV51"/>
<name>A0A0B2WV51_METAS</name>
<evidence type="ECO:0000256" key="2">
    <source>
        <dbReference type="ARBA" id="ARBA00022898"/>
    </source>
</evidence>
<comment type="cofactor">
    <cofactor evidence="1 3">
        <name>pyridoxal 5'-phosphate</name>
        <dbReference type="ChEBI" id="CHEBI:597326"/>
    </cofactor>
</comment>
<sequence>MSQEPRTAGLGQGLPPTDIHAVSVSLPKWQDTVGWATKDPQVLAHLTTGYPRFYIHPLVQRLATLLLQLLLQDEAAASSIEHVYGQESRATATAVLFPHATLGVCCRDYLRRVVSDTSIKDAVLAFQVNFAGEVQNIHSGVVTSTADAFQRLCVVVFPHHLFEEAKAFWQHTGFGMTSRHALYWLEQAPCLPGAGTSSHPDTKLPLGDAKQAVTNIRDQISGLLSSETRKMTPEDVFLYPSGMSAIAHSASALQESYRCSSGAFRIAVFGFLYVDTFKVLSKVKQIECVLYGHASPADMDQLERNLQDGMEIHALYTEFPGNPLLGSLDLRRLYKLSQTFNFHVVVDDTVGTAVNLDLVPFCDMICTSLTKMFSGACNVMGGSLTICPGSKSKSVLHDTLTRQYTDTYFPLDLLVMAQNSKDFVERVHVANQNAEAIAAKLRNHPVVDTVFYSKGSATQHLYDGYRRRRRQTGKTGEDAQAQAGYGYLLSIRFVKDSAAIAFHDALDVAKGPSLGTNFTLCCPYTLLAHASELEWAAKFGVVEHLVRLSVGIEKRDELEEAVDRALEAAAKAAGAEMVALGEESKPGLAVA</sequence>
<dbReference type="RefSeq" id="XP_040678388.1">
    <property type="nucleotide sequence ID" value="XM_040823717.1"/>
</dbReference>
<accession>A0A0B2WV51</accession>
<organism evidence="4 5">
    <name type="scientific">Metarhizium album (strain ARSEF 1941)</name>
    <dbReference type="NCBI Taxonomy" id="1081103"/>
    <lineage>
        <taxon>Eukaryota</taxon>
        <taxon>Fungi</taxon>
        <taxon>Dikarya</taxon>
        <taxon>Ascomycota</taxon>
        <taxon>Pezizomycotina</taxon>
        <taxon>Sordariomycetes</taxon>
        <taxon>Hypocreomycetidae</taxon>
        <taxon>Hypocreales</taxon>
        <taxon>Clavicipitaceae</taxon>
        <taxon>Metarhizium</taxon>
    </lineage>
</organism>
<dbReference type="InterPro" id="IPR015422">
    <property type="entry name" value="PyrdxlP-dep_Trfase_small"/>
</dbReference>
<reference evidence="4 5" key="1">
    <citation type="journal article" date="2014" name="Proc. Natl. Acad. Sci. U.S.A.">
        <title>Trajectory and genomic determinants of fungal-pathogen speciation and host adaptation.</title>
        <authorList>
            <person name="Hu X."/>
            <person name="Xiao G."/>
            <person name="Zheng P."/>
            <person name="Shang Y."/>
            <person name="Su Y."/>
            <person name="Zhang X."/>
            <person name="Liu X."/>
            <person name="Zhan S."/>
            <person name="St Leger R.J."/>
            <person name="Wang C."/>
        </authorList>
    </citation>
    <scope>NUCLEOTIDE SEQUENCE [LARGE SCALE GENOMIC DNA]</scope>
    <source>
        <strain evidence="4 5">ARSEF 1941</strain>
    </source>
</reference>
<dbReference type="InterPro" id="IPR015421">
    <property type="entry name" value="PyrdxlP-dep_Trfase_major"/>
</dbReference>
<gene>
    <name evidence="4" type="ORF">MAM_04919</name>
</gene>
<dbReference type="GeneID" id="63739374"/>
<evidence type="ECO:0000313" key="5">
    <source>
        <dbReference type="Proteomes" id="UP000030816"/>
    </source>
</evidence>
<proteinExistence type="inferred from homology"/>
<dbReference type="Gene3D" id="3.40.640.10">
    <property type="entry name" value="Type I PLP-dependent aspartate aminotransferase-like (Major domain)"/>
    <property type="match status" value="1"/>
</dbReference>
<comment type="similarity">
    <text evidence="3">Belongs to the trans-sulfuration enzymes family.</text>
</comment>
<dbReference type="STRING" id="1081103.A0A0B2WV51"/>
<comment type="caution">
    <text evidence="4">The sequence shown here is derived from an EMBL/GenBank/DDBJ whole genome shotgun (WGS) entry which is preliminary data.</text>
</comment>
<dbReference type="EMBL" id="AZHE01000011">
    <property type="protein sequence ID" value="KHN97322.1"/>
    <property type="molecule type" value="Genomic_DNA"/>
</dbReference>
<evidence type="ECO:0000256" key="1">
    <source>
        <dbReference type="ARBA" id="ARBA00001933"/>
    </source>
</evidence>
<evidence type="ECO:0000313" key="4">
    <source>
        <dbReference type="EMBL" id="KHN97322.1"/>
    </source>
</evidence>
<dbReference type="GO" id="GO:0003962">
    <property type="term" value="F:cystathionine gamma-synthase activity"/>
    <property type="evidence" value="ECO:0007669"/>
    <property type="project" value="TreeGrafter"/>
</dbReference>
<dbReference type="Pfam" id="PF01053">
    <property type="entry name" value="Cys_Met_Meta_PP"/>
    <property type="match status" value="1"/>
</dbReference>
<dbReference type="Proteomes" id="UP000030816">
    <property type="component" value="Unassembled WGS sequence"/>
</dbReference>
<dbReference type="PANTHER" id="PTHR42699">
    <property type="match status" value="1"/>
</dbReference>
<dbReference type="SUPFAM" id="SSF53383">
    <property type="entry name" value="PLP-dependent transferases"/>
    <property type="match status" value="1"/>
</dbReference>